<dbReference type="SUPFAM" id="SSF51182">
    <property type="entry name" value="RmlC-like cupins"/>
    <property type="match status" value="1"/>
</dbReference>
<sequence length="127" mass="12933">MSFPQAASASGQACAWSVVLPAGTARTIPAAGHARWVAVTEGRVWLTLTDSPDGAAGDVWLQPGEGFALGAGIAAVVEGRGAASFQLLEAPQPRKVPGRTAWQRTAGTLEGLRRSVQWGAPGAVCVG</sequence>
<dbReference type="InterPro" id="IPR011051">
    <property type="entry name" value="RmlC_Cupin_sf"/>
</dbReference>
<protein>
    <submittedName>
        <fullName evidence="1">DUF2917 domain-containing protein</fullName>
    </submittedName>
</protein>
<gene>
    <name evidence="1" type="ORF">MW290_30185</name>
</gene>
<evidence type="ECO:0000313" key="1">
    <source>
        <dbReference type="EMBL" id="URI09816.1"/>
    </source>
</evidence>
<name>A0ABY4SFN2_AQUTE</name>
<organism evidence="1 2">
    <name type="scientific">Aquincola tertiaricarbonis</name>
    <dbReference type="NCBI Taxonomy" id="391953"/>
    <lineage>
        <taxon>Bacteria</taxon>
        <taxon>Pseudomonadati</taxon>
        <taxon>Pseudomonadota</taxon>
        <taxon>Betaproteobacteria</taxon>
        <taxon>Burkholderiales</taxon>
        <taxon>Sphaerotilaceae</taxon>
        <taxon>Aquincola</taxon>
    </lineage>
</organism>
<accession>A0ABY4SFN2</accession>
<reference evidence="1" key="1">
    <citation type="submission" date="2022-05" db="EMBL/GenBank/DDBJ databases">
        <title>An RpoN-dependent PEP-CTERM gene is involved in floc formation of an Aquincola tertiaricarbonis strain.</title>
        <authorList>
            <person name="Qiu D."/>
            <person name="Xia M."/>
        </authorList>
    </citation>
    <scope>NUCLEOTIDE SEQUENCE</scope>
    <source>
        <strain evidence="1">RN12</strain>
    </source>
</reference>
<dbReference type="Proteomes" id="UP001056201">
    <property type="component" value="Chromosome 2"/>
</dbReference>
<dbReference type="RefSeq" id="WP_250198039.1">
    <property type="nucleotide sequence ID" value="NZ_CP097636.1"/>
</dbReference>
<dbReference type="InterPro" id="IPR021317">
    <property type="entry name" value="DUF2917"/>
</dbReference>
<dbReference type="Pfam" id="PF11142">
    <property type="entry name" value="DUF2917"/>
    <property type="match status" value="1"/>
</dbReference>
<evidence type="ECO:0000313" key="2">
    <source>
        <dbReference type="Proteomes" id="UP001056201"/>
    </source>
</evidence>
<proteinExistence type="predicted"/>
<dbReference type="EMBL" id="CP097636">
    <property type="protein sequence ID" value="URI09816.1"/>
    <property type="molecule type" value="Genomic_DNA"/>
</dbReference>
<keyword evidence="2" id="KW-1185">Reference proteome</keyword>